<organism evidence="3 4">
    <name type="scientific">Halohasta litchfieldiae</name>
    <dbReference type="NCBI Taxonomy" id="1073996"/>
    <lineage>
        <taxon>Archaea</taxon>
        <taxon>Methanobacteriati</taxon>
        <taxon>Methanobacteriota</taxon>
        <taxon>Stenosarchaea group</taxon>
        <taxon>Halobacteria</taxon>
        <taxon>Halobacteriales</taxon>
        <taxon>Haloferacaceae</taxon>
        <taxon>Halohasta</taxon>
    </lineage>
</organism>
<dbReference type="InterPro" id="IPR051083">
    <property type="entry name" value="GrpII_Intron_Splice-Mob/Def"/>
</dbReference>
<dbReference type="RefSeq" id="WP_089673214.1">
    <property type="nucleotide sequence ID" value="NZ_CP024845.1"/>
</dbReference>
<keyword evidence="3" id="KW-0548">Nucleotidyltransferase</keyword>
<keyword evidence="4" id="KW-1185">Reference proteome</keyword>
<dbReference type="GeneID" id="35003595"/>
<name>A0A1H6WFR9_9EURY</name>
<protein>
    <submittedName>
        <fullName evidence="3">Retron-type reverse transcriptase</fullName>
    </submittedName>
</protein>
<proteinExistence type="predicted"/>
<dbReference type="OrthoDB" id="351028at2157"/>
<dbReference type="Gene3D" id="3.30.70.270">
    <property type="match status" value="1"/>
</dbReference>
<dbReference type="InterPro" id="IPR000477">
    <property type="entry name" value="RT_dom"/>
</dbReference>
<dbReference type="CDD" id="cd01646">
    <property type="entry name" value="RT_Bac_retron_I"/>
    <property type="match status" value="1"/>
</dbReference>
<keyword evidence="3" id="KW-0808">Transferase</keyword>
<keyword evidence="3" id="KW-0695">RNA-directed DNA polymerase</keyword>
<feature type="region of interest" description="Disordered" evidence="1">
    <location>
        <begin position="301"/>
        <end position="325"/>
    </location>
</feature>
<dbReference type="PROSITE" id="PS50878">
    <property type="entry name" value="RT_POL"/>
    <property type="match status" value="1"/>
</dbReference>
<reference evidence="3 4" key="1">
    <citation type="submission" date="2016-10" db="EMBL/GenBank/DDBJ databases">
        <authorList>
            <person name="de Groot N.N."/>
        </authorList>
    </citation>
    <scope>NUCLEOTIDE SEQUENCE [LARGE SCALE GENOMIC DNA]</scope>
    <source>
        <strain evidence="3 4">DSM 22187</strain>
    </source>
</reference>
<dbReference type="SUPFAM" id="SSF56672">
    <property type="entry name" value="DNA/RNA polymerases"/>
    <property type="match status" value="1"/>
</dbReference>
<accession>A0A2H4Q586</accession>
<evidence type="ECO:0000313" key="4">
    <source>
        <dbReference type="Proteomes" id="UP000198888"/>
    </source>
</evidence>
<evidence type="ECO:0000313" key="3">
    <source>
        <dbReference type="EMBL" id="SEJ11660.1"/>
    </source>
</evidence>
<evidence type="ECO:0000256" key="1">
    <source>
        <dbReference type="SAM" id="MobiDB-lite"/>
    </source>
</evidence>
<dbReference type="AlphaFoldDB" id="A0A1H6WFR9"/>
<dbReference type="InterPro" id="IPR043502">
    <property type="entry name" value="DNA/RNA_pol_sf"/>
</dbReference>
<evidence type="ECO:0000259" key="2">
    <source>
        <dbReference type="PROSITE" id="PS50878"/>
    </source>
</evidence>
<dbReference type="GO" id="GO:0003964">
    <property type="term" value="F:RNA-directed DNA polymerase activity"/>
    <property type="evidence" value="ECO:0007669"/>
    <property type="project" value="UniProtKB-KW"/>
</dbReference>
<dbReference type="EMBL" id="FNYR01000022">
    <property type="protein sequence ID" value="SEJ11660.1"/>
    <property type="molecule type" value="Genomic_DNA"/>
</dbReference>
<dbReference type="STRING" id="1073996.SAMN05444271_12235"/>
<dbReference type="KEGG" id="hae:halTADL_2822"/>
<gene>
    <name evidence="3" type="ORF">SAMN05444271_12235</name>
</gene>
<dbReference type="InterPro" id="IPR043128">
    <property type="entry name" value="Rev_trsase/Diguanyl_cyclase"/>
</dbReference>
<accession>A0A1H6WFR9</accession>
<dbReference type="PANTHER" id="PTHR34047:SF8">
    <property type="entry name" value="PROTEIN YKFC"/>
    <property type="match status" value="1"/>
</dbReference>
<dbReference type="Proteomes" id="UP000198888">
    <property type="component" value="Unassembled WGS sequence"/>
</dbReference>
<dbReference type="PANTHER" id="PTHR34047">
    <property type="entry name" value="NUCLEAR INTRON MATURASE 1, MITOCHONDRIAL-RELATED"/>
    <property type="match status" value="1"/>
</dbReference>
<feature type="domain" description="Reverse transcriptase" evidence="2">
    <location>
        <begin position="47"/>
        <end position="285"/>
    </location>
</feature>
<sequence length="539" mass="63989">MSLSSDLNLELAWEKTKRNLSRNDKIFINNPYITEIIDHDRSEYIEQLSQKLDSGYSPSDSRTVSFPKKDWNVRPASVLKITDLTIYSAIIIELYDDIRSEIQWSAQDRRFSRILLDDISENSYWMENPFKSWKQWNEKSQTLYNEYEYVLSTDISSYFENVEHRILDSNLREITDNEKLRDLLWKFLARWNRPKGRGLPQGYYPSNILSELYLNRIDKRIKSEGYDHTRYGDDLKIYCRNRNDAINMLNKLSELYRNKGLYINKSKTEILTSKEAKRKFKDPREIIKQLQPKIVDRIRQEREDRRKKIKAKRDKDSSDSRNYIPYTDGGEIDESDIREDEEIILLGNAFKKHIEDSDLDNKSLFNYLVRNLGDVNSHYAVPYCLDRIKDGRTQIRRIVDKYFSKLNNRDEIANKLISMILNEEIIYEFQKFVIVRWIFQSNIKTKKTISGMRRLFREPQQIPETRNYIIAYLGKYGDKTDVETISEEYPKSNNPVQKSIILIAIRDMDPEIRGAFYNQASKDHQYCKSSVALAKNISG</sequence>
<dbReference type="Pfam" id="PF00078">
    <property type="entry name" value="RVT_1"/>
    <property type="match status" value="1"/>
</dbReference>